<sequence length="354" mass="40692">MVKFLHASKLALLLGSCLCLLACQNSDTPPVPEPPKVETSASEPVDLTQMCENIQHNMQQIDNTRTTFALEQINQDLKVCLPLLPLNEQLNLLNLSTQMYQRFLHVERSAAEQAAFDQHAFDMAQHPTIQQSHFENFALRDQYLLKHKGQAYLELYDAGEAQQVYRRSPQYLAIIFAPYMPDAEQIFIERMAKDNMQHSLRDGGLTLDATDLAERALFWEDYVQRYPKSHFIRDARYLAKVYAMLLFKGTINNPVSQDYVDESSIQPAVLFEVKKLVKLQKSPLAEQARKFLAFIHMSSEQRLTEIAVQPTAREQRDYGDYALVHAQLNQYLNLKNISIDAKRDCFSDAICITR</sequence>
<keyword evidence="1" id="KW-0732">Signal</keyword>
<reference evidence="2 3" key="1">
    <citation type="submission" date="2016-10" db="EMBL/GenBank/DDBJ databases">
        <title>Genome of airborne Acinetobacter sp. 5-2Ac02 in the hospital environment: Species near to Acinetobacter towneri.</title>
        <authorList>
            <person name="Barbosa B."/>
            <person name="Fernandez-Garcia L."/>
            <person name="Gato E."/>
            <person name="Leao R."/>
            <person name="Albano R."/>
            <person name="Fernandez B."/>
            <person name="Fernandez-Cuenca F."/>
            <person name="Marques E."/>
            <person name="Tomas M."/>
        </authorList>
    </citation>
    <scope>NUCLEOTIDE SEQUENCE [LARGE SCALE GENOMIC DNA]</scope>
    <source>
        <strain evidence="2 3">5-2Ac02</strain>
    </source>
</reference>
<dbReference type="RefSeq" id="WP_019838123.1">
    <property type="nucleotide sequence ID" value="NZ_CP183897.1"/>
</dbReference>
<organism evidence="2 3">
    <name type="scientific">Acinetobacter towneri</name>
    <dbReference type="NCBI Taxonomy" id="202956"/>
    <lineage>
        <taxon>Bacteria</taxon>
        <taxon>Pseudomonadati</taxon>
        <taxon>Pseudomonadota</taxon>
        <taxon>Gammaproteobacteria</taxon>
        <taxon>Moraxellales</taxon>
        <taxon>Moraxellaceae</taxon>
        <taxon>Acinetobacter</taxon>
    </lineage>
</organism>
<dbReference type="STRING" id="202956.BJN41_08940"/>
<name>A0A1E8E0L0_9GAMM</name>
<accession>A0A1E8E0L0</accession>
<comment type="caution">
    <text evidence="2">The sequence shown here is derived from an EMBL/GenBank/DDBJ whole genome shotgun (WGS) entry which is preliminary data.</text>
</comment>
<dbReference type="eggNOG" id="ENOG5032W0G">
    <property type="taxonomic scope" value="Bacteria"/>
</dbReference>
<dbReference type="Proteomes" id="UP000186931">
    <property type="component" value="Unassembled WGS sequence"/>
</dbReference>
<dbReference type="AlphaFoldDB" id="A0A1E8E0L0"/>
<feature type="chain" id="PRO_5009213252" evidence="1">
    <location>
        <begin position="23"/>
        <end position="354"/>
    </location>
</feature>
<feature type="signal peptide" evidence="1">
    <location>
        <begin position="1"/>
        <end position="22"/>
    </location>
</feature>
<proteinExistence type="predicted"/>
<evidence type="ECO:0000256" key="1">
    <source>
        <dbReference type="SAM" id="SignalP"/>
    </source>
</evidence>
<dbReference type="EMBL" id="MKQS01000015">
    <property type="protein sequence ID" value="OFE43170.1"/>
    <property type="molecule type" value="Genomic_DNA"/>
</dbReference>
<gene>
    <name evidence="2" type="ORF">BJN41_08940</name>
</gene>
<evidence type="ECO:0000313" key="3">
    <source>
        <dbReference type="Proteomes" id="UP000186931"/>
    </source>
</evidence>
<protein>
    <submittedName>
        <fullName evidence="2">Uncharacterized protein</fullName>
    </submittedName>
</protein>
<evidence type="ECO:0000313" key="2">
    <source>
        <dbReference type="EMBL" id="OFE43170.1"/>
    </source>
</evidence>